<gene>
    <name evidence="2" type="ORF">SAMN05444003_3129</name>
</gene>
<sequence>MDDASIAPLGRPPHPQMQWVPGGTYLMGSDKHYPEEAPAHQVTIDGFWMDKFQVTNAQFARFIKKTGYVTVAERAPNPEDFPGAPAENLVPGSLVFQPTSGPVDLEKVNLWWRWTPGACWKHPEGPKSHVKSRGRHPVVHIAHEDAQAYADWIGKDLPTEAEWERAARGGLEAKDYVWGDEHFPKGRPFANTWQGEFPWQNLVTDGFEGTAPVGSFPPNKFGLNDMAGNVWEWTNDWWKEAHPSEPGKPCCIPTNPRGGERDNSFDPAAPDWQVPRKVVKGGSYLCAPNYCLRYRPAARRPHMIDTGTTHIGFRCISRP</sequence>
<organism evidence="2 3">
    <name type="scientific">Cognatiyoonia sediminum</name>
    <dbReference type="NCBI Taxonomy" id="1508389"/>
    <lineage>
        <taxon>Bacteria</taxon>
        <taxon>Pseudomonadati</taxon>
        <taxon>Pseudomonadota</taxon>
        <taxon>Alphaproteobacteria</taxon>
        <taxon>Rhodobacterales</taxon>
        <taxon>Paracoccaceae</taxon>
        <taxon>Cognatiyoonia</taxon>
    </lineage>
</organism>
<dbReference type="STRING" id="1508389.SAMN05444003_3129"/>
<dbReference type="Pfam" id="PF03781">
    <property type="entry name" value="FGE-sulfatase"/>
    <property type="match status" value="1"/>
</dbReference>
<dbReference type="PANTHER" id="PTHR23150:SF19">
    <property type="entry name" value="FORMYLGLYCINE-GENERATING ENZYME"/>
    <property type="match status" value="1"/>
</dbReference>
<reference evidence="2 3" key="1">
    <citation type="submission" date="2016-11" db="EMBL/GenBank/DDBJ databases">
        <authorList>
            <person name="Jaros S."/>
            <person name="Januszkiewicz K."/>
            <person name="Wedrychowicz H."/>
        </authorList>
    </citation>
    <scope>NUCLEOTIDE SEQUENCE [LARGE SCALE GENOMIC DNA]</scope>
    <source>
        <strain evidence="2 3">DSM 28715</strain>
    </source>
</reference>
<evidence type="ECO:0000313" key="3">
    <source>
        <dbReference type="Proteomes" id="UP000184074"/>
    </source>
</evidence>
<feature type="domain" description="Sulfatase-modifying factor enzyme-like" evidence="1">
    <location>
        <begin position="15"/>
        <end position="316"/>
    </location>
</feature>
<dbReference type="InterPro" id="IPR051043">
    <property type="entry name" value="Sulfatase_Mod_Factor_Kinase"/>
</dbReference>
<dbReference type="InterPro" id="IPR005532">
    <property type="entry name" value="SUMF_dom"/>
</dbReference>
<evidence type="ECO:0000313" key="2">
    <source>
        <dbReference type="EMBL" id="SHH42297.1"/>
    </source>
</evidence>
<evidence type="ECO:0000259" key="1">
    <source>
        <dbReference type="Pfam" id="PF03781"/>
    </source>
</evidence>
<dbReference type="Proteomes" id="UP000184074">
    <property type="component" value="Unassembled WGS sequence"/>
</dbReference>
<dbReference type="InterPro" id="IPR042095">
    <property type="entry name" value="SUMF_sf"/>
</dbReference>
<dbReference type="EMBL" id="FQXB01000007">
    <property type="protein sequence ID" value="SHH42297.1"/>
    <property type="molecule type" value="Genomic_DNA"/>
</dbReference>
<dbReference type="AlphaFoldDB" id="A0A1M5SUY6"/>
<dbReference type="RefSeq" id="WP_072902688.1">
    <property type="nucleotide sequence ID" value="NZ_FQXB01000007.1"/>
</dbReference>
<proteinExistence type="predicted"/>
<dbReference type="PANTHER" id="PTHR23150">
    <property type="entry name" value="SULFATASE MODIFYING FACTOR 1, 2"/>
    <property type="match status" value="1"/>
</dbReference>
<name>A0A1M5SUY6_9RHOB</name>
<accession>A0A1M5SUY6</accession>
<dbReference type="Gene3D" id="3.90.1580.10">
    <property type="entry name" value="paralog of FGE (formylglycine-generating enzyme)"/>
    <property type="match status" value="1"/>
</dbReference>
<dbReference type="SUPFAM" id="SSF56436">
    <property type="entry name" value="C-type lectin-like"/>
    <property type="match status" value="1"/>
</dbReference>
<dbReference type="GO" id="GO:0120147">
    <property type="term" value="F:formylglycine-generating oxidase activity"/>
    <property type="evidence" value="ECO:0007669"/>
    <property type="project" value="TreeGrafter"/>
</dbReference>
<dbReference type="InterPro" id="IPR016187">
    <property type="entry name" value="CTDL_fold"/>
</dbReference>
<keyword evidence="3" id="KW-1185">Reference proteome</keyword>
<protein>
    <submittedName>
        <fullName evidence="2">Formylglycine-generating enzyme, required for sulfatase activity, contains SUMF1/FGE domain</fullName>
    </submittedName>
</protein>
<dbReference type="OrthoDB" id="9768004at2"/>